<dbReference type="RefSeq" id="WP_215434090.1">
    <property type="nucleotide sequence ID" value="NZ_AP025943.1"/>
</dbReference>
<proteinExistence type="predicted"/>
<sequence length="559" mass="63613">MFRIFACVWLTLAIPFFGLGEEPEEETYLALRSPAQYFAAESHDSHYWTVLFPDDPPFSYACLYLPSFNREFGFYLEGNNLIWAQTIGPSSMQILSQAPIVDLQSQGADRCAVLLMCLQFPVLGNMLEGWDCMASGGEEEDIFSTPSDRKGLLPKLPQFGEWRMRATGWMESIINPFIYKHLYVKRGKITLKPALADALRKTWDEAVERKTFVMDMYRQLISGSDGDHIYFRGASGPVGEDLCEGEGMLRPAMRELAFGIVDMAMMEDFNPEREQWLMDQCAKIRRHAADLGEAPPPMVSESWVKEASLKEQAKEEKEKEPEADSPAHRTKEEYVRGFRERFLKPLDWNPLWRDLFPNGTQGKPGACWVGSRGISGFYLDGTLMGRAETLINTPLDIYDEWFYNQVPERALFPYDGIREPVGYGEPRVRREWISVGRDLSRLLEETLTDIAKGKMAGGKGNNNEVEETNGMYFVPFCIVRGADGTERIMSSADADLKTVVELMELWYTVDILFIDDEDYLQYILKKRAVLQGKTARDGAAECPGASGIWNSLGNRYLWN</sequence>
<dbReference type="Proteomes" id="UP001062263">
    <property type="component" value="Chromosome"/>
</dbReference>
<accession>A0ABN6QLT4</accession>
<organism evidence="2 3">
    <name type="scientific">Akkermansia biwaensis</name>
    <dbReference type="NCBI Taxonomy" id="2946555"/>
    <lineage>
        <taxon>Bacteria</taxon>
        <taxon>Pseudomonadati</taxon>
        <taxon>Verrucomicrobiota</taxon>
        <taxon>Verrucomicrobiia</taxon>
        <taxon>Verrucomicrobiales</taxon>
        <taxon>Akkermansiaceae</taxon>
        <taxon>Akkermansia</taxon>
    </lineage>
</organism>
<evidence type="ECO:0000313" key="2">
    <source>
        <dbReference type="EMBL" id="BDL43730.1"/>
    </source>
</evidence>
<reference evidence="2" key="1">
    <citation type="submission" date="2022-06" db="EMBL/GenBank/DDBJ databases">
        <title>Akkermansia biwalacus sp. nov., an anaerobic mucin-degrading bacterium isolated from human intestine.</title>
        <authorList>
            <person name="Kobayashi Y."/>
            <person name="Inoue S."/>
            <person name="Kawahara T."/>
            <person name="Kohda N."/>
        </authorList>
    </citation>
    <scope>NUCLEOTIDE SEQUENCE</scope>
    <source>
        <strain evidence="2">WON2089</strain>
    </source>
</reference>
<feature type="region of interest" description="Disordered" evidence="1">
    <location>
        <begin position="294"/>
        <end position="330"/>
    </location>
</feature>
<feature type="compositionally biased region" description="Basic and acidic residues" evidence="1">
    <location>
        <begin position="303"/>
        <end position="330"/>
    </location>
</feature>
<evidence type="ECO:0000256" key="1">
    <source>
        <dbReference type="SAM" id="MobiDB-lite"/>
    </source>
</evidence>
<keyword evidence="3" id="KW-1185">Reference proteome</keyword>
<protein>
    <submittedName>
        <fullName evidence="2">Uncharacterized protein</fullName>
    </submittedName>
</protein>
<name>A0ABN6QLT4_9BACT</name>
<dbReference type="EMBL" id="AP025943">
    <property type="protein sequence ID" value="BDL43730.1"/>
    <property type="molecule type" value="Genomic_DNA"/>
</dbReference>
<evidence type="ECO:0000313" key="3">
    <source>
        <dbReference type="Proteomes" id="UP001062263"/>
    </source>
</evidence>
<gene>
    <name evidence="2" type="ORF">Abiwalacus_13040</name>
</gene>